<dbReference type="OrthoDB" id="9797603at2"/>
<dbReference type="Pfam" id="PF01636">
    <property type="entry name" value="APH"/>
    <property type="match status" value="1"/>
</dbReference>
<dbReference type="InterPro" id="IPR002575">
    <property type="entry name" value="Aminoglycoside_PTrfase"/>
</dbReference>
<evidence type="ECO:0000256" key="1">
    <source>
        <dbReference type="PROSITE-ProRule" id="PRU00169"/>
    </source>
</evidence>
<proteinExistence type="predicted"/>
<evidence type="ECO:0000259" key="2">
    <source>
        <dbReference type="PROSITE" id="PS50110"/>
    </source>
</evidence>
<dbReference type="GO" id="GO:0000160">
    <property type="term" value="P:phosphorelay signal transduction system"/>
    <property type="evidence" value="ECO:0007669"/>
    <property type="project" value="InterPro"/>
</dbReference>
<dbReference type="AlphaFoldDB" id="A0A0C6FHC7"/>
<evidence type="ECO:0000313" key="4">
    <source>
        <dbReference type="Proteomes" id="UP000061432"/>
    </source>
</evidence>
<protein>
    <submittedName>
        <fullName evidence="3">Response regulator containing CheY-like receiver, AAA-type ATPase, and DNA-binding domains</fullName>
    </submittedName>
</protein>
<evidence type="ECO:0000313" key="3">
    <source>
        <dbReference type="EMBL" id="BAQ44489.1"/>
    </source>
</evidence>
<dbReference type="GO" id="GO:0003677">
    <property type="term" value="F:DNA binding"/>
    <property type="evidence" value="ECO:0007669"/>
    <property type="project" value="UniProtKB-KW"/>
</dbReference>
<dbReference type="Gene3D" id="1.10.510.10">
    <property type="entry name" value="Transferase(Phosphotransferase) domain 1"/>
    <property type="match status" value="1"/>
</dbReference>
<feature type="domain" description="Response regulatory" evidence="2">
    <location>
        <begin position="7"/>
        <end position="136"/>
    </location>
</feature>
<dbReference type="PATRIC" id="fig|270351.10.peg.1054"/>
<keyword evidence="1" id="KW-0597">Phosphoprotein</keyword>
<dbReference type="InterPro" id="IPR011006">
    <property type="entry name" value="CheY-like_superfamily"/>
</dbReference>
<dbReference type="STRING" id="270351.Maq22A_c05535"/>
<reference evidence="4" key="2">
    <citation type="submission" date="2015-01" db="EMBL/GenBank/DDBJ databases">
        <title>Complete genome sequence of Methylobacterium aquaticum strain 22A.</title>
        <authorList>
            <person name="Tani A."/>
            <person name="Ogura Y."/>
            <person name="Hayashi T."/>
        </authorList>
    </citation>
    <scope>NUCLEOTIDE SEQUENCE [LARGE SCALE GENOMIC DNA]</scope>
    <source>
        <strain evidence="4">MA-22A</strain>
    </source>
</reference>
<dbReference type="SUPFAM" id="SSF52172">
    <property type="entry name" value="CheY-like"/>
    <property type="match status" value="1"/>
</dbReference>
<dbReference type="Proteomes" id="UP000061432">
    <property type="component" value="Chromosome"/>
</dbReference>
<dbReference type="InterPro" id="IPR001789">
    <property type="entry name" value="Sig_transdc_resp-reg_receiver"/>
</dbReference>
<dbReference type="EMBL" id="AP014704">
    <property type="protein sequence ID" value="BAQ44489.1"/>
    <property type="molecule type" value="Genomic_DNA"/>
</dbReference>
<name>A0A0C6FHC7_9HYPH</name>
<accession>A0A0C6FHC7</accession>
<dbReference type="Gene3D" id="3.40.50.2300">
    <property type="match status" value="1"/>
</dbReference>
<feature type="modified residue" description="4-aspartylphosphate" evidence="1">
    <location>
        <position position="58"/>
    </location>
</feature>
<keyword evidence="3" id="KW-0238">DNA-binding</keyword>
<dbReference type="InterPro" id="IPR011009">
    <property type="entry name" value="Kinase-like_dom_sf"/>
</dbReference>
<sequence length="481" mass="53499">MVQVNVKILLVEDDPSFLEIVAPIICEFGVDISLSVARSRDSAIAMLTENIFDLVILDLKIPIIDDALDADAEHGRYVLNKTRDVAGGTPLIILTGSPAESFIDAFLVHSEQVDVWGDQTKMATVRFLRKSQLDELPGVISPCIEAVRAVSYVEIRPNGKQVNLDWAQDRLIRIFVRRRGGVSCSVYRIGGGLSGAHVFRVAVWDESGAPLLNAVLKIGTREMVETECRNYDRHAQRLNERATPRLLEDIRFGAGPIYAVSYRLAETYTNTMFEVALENSERAAKVATSADALLAPWREGVHETRRTIRDIRRRMLNDEKTAKIAAKYGLNWIGSFESRPVQVRWCCVHGDFHGGNMLIDNNDAPIFIDYGDIGEGPASIDWVMLELSILFHPDGCARGSDWPTLENCSNWSDIDVFASDTSLTPYLRACRDAAHRAGAGPREVAACAYAYVLRQLNYEDTDKARALAIINGVKRFIEVAT</sequence>
<dbReference type="PROSITE" id="PS50110">
    <property type="entry name" value="RESPONSE_REGULATORY"/>
    <property type="match status" value="1"/>
</dbReference>
<organism evidence="3 4">
    <name type="scientific">Methylobacterium aquaticum</name>
    <dbReference type="NCBI Taxonomy" id="270351"/>
    <lineage>
        <taxon>Bacteria</taxon>
        <taxon>Pseudomonadati</taxon>
        <taxon>Pseudomonadota</taxon>
        <taxon>Alphaproteobacteria</taxon>
        <taxon>Hyphomicrobiales</taxon>
        <taxon>Methylobacteriaceae</taxon>
        <taxon>Methylobacterium</taxon>
    </lineage>
</organism>
<dbReference type="SUPFAM" id="SSF56112">
    <property type="entry name" value="Protein kinase-like (PK-like)"/>
    <property type="match status" value="1"/>
</dbReference>
<dbReference type="CDD" id="cd00156">
    <property type="entry name" value="REC"/>
    <property type="match status" value="1"/>
</dbReference>
<gene>
    <name evidence="3" type="ORF">Maq22A_c05535</name>
</gene>
<reference evidence="3 4" key="1">
    <citation type="journal article" date="2015" name="Genome Announc.">
        <title>Complete Genome Sequence of Methylobacterium aquaticum Strain 22A, Isolated from Racomitrium japonicum Moss.</title>
        <authorList>
            <person name="Tani A."/>
            <person name="Ogura Y."/>
            <person name="Hayashi T."/>
            <person name="Kimbara K."/>
        </authorList>
    </citation>
    <scope>NUCLEOTIDE SEQUENCE [LARGE SCALE GENOMIC DNA]</scope>
    <source>
        <strain evidence="3 4">MA-22A</strain>
    </source>
</reference>
<dbReference type="RefSeq" id="WP_145984588.1">
    <property type="nucleotide sequence ID" value="NZ_AP014704.1"/>
</dbReference>
<dbReference type="KEGG" id="maqu:Maq22A_c05535"/>